<dbReference type="CDD" id="cd02440">
    <property type="entry name" value="AdoMet_MTases"/>
    <property type="match status" value="1"/>
</dbReference>
<keyword evidence="6 12" id="KW-0489">Methyltransferase</keyword>
<dbReference type="InterPro" id="IPR029063">
    <property type="entry name" value="SAM-dependent_MTases_sf"/>
</dbReference>
<keyword evidence="7 12" id="KW-0808">Transferase</keyword>
<dbReference type="GO" id="GO:0032259">
    <property type="term" value="P:methylation"/>
    <property type="evidence" value="ECO:0007669"/>
    <property type="project" value="UniProtKB-KW"/>
</dbReference>
<dbReference type="PANTHER" id="PTHR11579:SF0">
    <property type="entry name" value="PROTEIN-L-ISOASPARTATE(D-ASPARTATE) O-METHYLTRANSFERASE"/>
    <property type="match status" value="1"/>
</dbReference>
<reference evidence="13" key="1">
    <citation type="submission" date="2015-11" db="EMBL/GenBank/DDBJ databases">
        <authorList>
            <person name="Varghese N."/>
        </authorList>
    </citation>
    <scope>NUCLEOTIDE SEQUENCE [LARGE SCALE GENOMIC DNA]</scope>
    <source>
        <strain evidence="13">DSM 45899</strain>
    </source>
</reference>
<dbReference type="Gene3D" id="3.40.50.150">
    <property type="entry name" value="Vaccinia Virus protein VP39"/>
    <property type="match status" value="1"/>
</dbReference>
<evidence type="ECO:0000256" key="8">
    <source>
        <dbReference type="ARBA" id="ARBA00022691"/>
    </source>
</evidence>
<dbReference type="InterPro" id="IPR000682">
    <property type="entry name" value="PCMT"/>
</dbReference>
<name>A0A0S4R1K4_9ACTN</name>
<evidence type="ECO:0000256" key="5">
    <source>
        <dbReference type="ARBA" id="ARBA00022490"/>
    </source>
</evidence>
<evidence type="ECO:0000256" key="1">
    <source>
        <dbReference type="ARBA" id="ARBA00004496"/>
    </source>
</evidence>
<dbReference type="GO" id="GO:0004719">
    <property type="term" value="F:protein-L-isoaspartate (D-aspartate) O-methyltransferase activity"/>
    <property type="evidence" value="ECO:0007669"/>
    <property type="project" value="UniProtKB-EC"/>
</dbReference>
<evidence type="ECO:0000256" key="4">
    <source>
        <dbReference type="ARBA" id="ARBA00013346"/>
    </source>
</evidence>
<dbReference type="Pfam" id="PF01135">
    <property type="entry name" value="PCMT"/>
    <property type="match status" value="1"/>
</dbReference>
<dbReference type="PANTHER" id="PTHR11579">
    <property type="entry name" value="PROTEIN-L-ISOASPARTATE O-METHYLTRANSFERASE"/>
    <property type="match status" value="1"/>
</dbReference>
<protein>
    <recommendedName>
        <fullName evidence="4">Protein-L-isoaspartate O-methyltransferase</fullName>
        <ecNumber evidence="3">2.1.1.77</ecNumber>
    </recommendedName>
    <alternativeName>
        <fullName evidence="11">L-isoaspartyl protein carboxyl methyltransferase</fullName>
    </alternativeName>
    <alternativeName>
        <fullName evidence="9">Protein L-isoaspartyl methyltransferase</fullName>
    </alternativeName>
    <alternativeName>
        <fullName evidence="10">Protein-beta-aspartate methyltransferase</fullName>
    </alternativeName>
</protein>
<keyword evidence="5" id="KW-0963">Cytoplasm</keyword>
<comment type="similarity">
    <text evidence="2">Belongs to the methyltransferase superfamily. L-isoaspartyl/D-aspartyl protein methyltransferase family.</text>
</comment>
<keyword evidence="13" id="KW-1185">Reference proteome</keyword>
<gene>
    <name evidence="12" type="ORF">Ga0074812_14736</name>
</gene>
<accession>A0A0S4R1K4</accession>
<evidence type="ECO:0000313" key="12">
    <source>
        <dbReference type="EMBL" id="CUU60790.1"/>
    </source>
</evidence>
<dbReference type="Proteomes" id="UP000198802">
    <property type="component" value="Unassembled WGS sequence"/>
</dbReference>
<comment type="subcellular location">
    <subcellularLocation>
        <location evidence="1">Cytoplasm</location>
    </subcellularLocation>
</comment>
<evidence type="ECO:0000313" key="13">
    <source>
        <dbReference type="Proteomes" id="UP000198802"/>
    </source>
</evidence>
<evidence type="ECO:0000256" key="10">
    <source>
        <dbReference type="ARBA" id="ARBA00031323"/>
    </source>
</evidence>
<proteinExistence type="inferred from homology"/>
<dbReference type="SUPFAM" id="SSF53335">
    <property type="entry name" value="S-adenosyl-L-methionine-dependent methyltransferases"/>
    <property type="match status" value="1"/>
</dbReference>
<sequence>MTSNGSVVSAAALRAVMVDRVLAVAAVSTTVEAAMRAVPRERFVSGVAFEEVYGDGAFGGYGVGRWASVPAAVAVMLDQLAVEPGSRVLEIGSPDGYSTALLSVLAGRTGKVVTTDVDALKISRNAAGLNDPRFLNVELVGGDIAGRLRMPYDRVLLHAPTDIHPELVSEVAEGGRLVLPLRLRGLDRAVAFVRDGGLLVSDSIRPFPGRSQSPRRTATFLSAGVRLDAAGQDVDAGALRDAIIGQRHLVRTGVTLPASLLPHLDLTLAVVRPLYGRLYVEPVSDQQTPMTRPCPDGVSAVWKRGTLAFLDIEPIEDSAVEVRVAAYGPDRHEVADLLGYDIQMWDAHRREGPDPTIRVYPPSTACGSPLPGRQITAPYNQFMIAWD</sequence>
<keyword evidence="8" id="KW-0949">S-adenosyl-L-methionine</keyword>
<evidence type="ECO:0000256" key="9">
    <source>
        <dbReference type="ARBA" id="ARBA00030757"/>
    </source>
</evidence>
<dbReference type="EC" id="2.1.1.77" evidence="3"/>
<evidence type="ECO:0000256" key="6">
    <source>
        <dbReference type="ARBA" id="ARBA00022603"/>
    </source>
</evidence>
<dbReference type="EMBL" id="FAOZ01000047">
    <property type="protein sequence ID" value="CUU60790.1"/>
    <property type="molecule type" value="Genomic_DNA"/>
</dbReference>
<dbReference type="AlphaFoldDB" id="A0A0S4R1K4"/>
<evidence type="ECO:0000256" key="2">
    <source>
        <dbReference type="ARBA" id="ARBA00005369"/>
    </source>
</evidence>
<organism evidence="12 13">
    <name type="scientific">Parafrankia irregularis</name>
    <dbReference type="NCBI Taxonomy" id="795642"/>
    <lineage>
        <taxon>Bacteria</taxon>
        <taxon>Bacillati</taxon>
        <taxon>Actinomycetota</taxon>
        <taxon>Actinomycetes</taxon>
        <taxon>Frankiales</taxon>
        <taxon>Frankiaceae</taxon>
        <taxon>Parafrankia</taxon>
    </lineage>
</organism>
<dbReference type="GO" id="GO:0005737">
    <property type="term" value="C:cytoplasm"/>
    <property type="evidence" value="ECO:0007669"/>
    <property type="project" value="UniProtKB-SubCell"/>
</dbReference>
<evidence type="ECO:0000256" key="11">
    <source>
        <dbReference type="ARBA" id="ARBA00031350"/>
    </source>
</evidence>
<evidence type="ECO:0000256" key="3">
    <source>
        <dbReference type="ARBA" id="ARBA00011890"/>
    </source>
</evidence>
<evidence type="ECO:0000256" key="7">
    <source>
        <dbReference type="ARBA" id="ARBA00022679"/>
    </source>
</evidence>
<dbReference type="RefSeq" id="WP_091286248.1">
    <property type="nucleotide sequence ID" value="NZ_FAOZ01000047.1"/>
</dbReference>